<name>A0A0F3NIZ5_ANAPH</name>
<dbReference type="PATRIC" id="fig|1359153.3.peg.1077"/>
<organism evidence="1 2">
    <name type="scientific">Anaplasma phagocytophilum str. ApNP</name>
    <dbReference type="NCBI Taxonomy" id="1359153"/>
    <lineage>
        <taxon>Bacteria</taxon>
        <taxon>Pseudomonadati</taxon>
        <taxon>Pseudomonadota</taxon>
        <taxon>Alphaproteobacteria</taxon>
        <taxon>Rickettsiales</taxon>
        <taxon>Anaplasmataceae</taxon>
        <taxon>Anaplasma</taxon>
        <taxon>phagocytophilum group</taxon>
    </lineage>
</organism>
<sequence length="40" mass="4531">MSSHLSMLDQHFSGAFHAHFNATDGLYFMHLAHNAQLFPT</sequence>
<dbReference type="Proteomes" id="UP000033385">
    <property type="component" value="Unassembled WGS sequence"/>
</dbReference>
<dbReference type="AlphaFoldDB" id="A0A0F3NIZ5"/>
<accession>A0A0F3NIZ5</accession>
<comment type="caution">
    <text evidence="1">The sequence shown here is derived from an EMBL/GenBank/DDBJ whole genome shotgun (WGS) entry which is preliminary data.</text>
</comment>
<evidence type="ECO:0000313" key="2">
    <source>
        <dbReference type="Proteomes" id="UP000033385"/>
    </source>
</evidence>
<proteinExistence type="predicted"/>
<gene>
    <name evidence="1" type="ORF">APHNP_1047</name>
</gene>
<evidence type="ECO:0000313" key="1">
    <source>
        <dbReference type="EMBL" id="KJV67736.1"/>
    </source>
</evidence>
<dbReference type="EMBL" id="LANW01000001">
    <property type="protein sequence ID" value="KJV67736.1"/>
    <property type="molecule type" value="Genomic_DNA"/>
</dbReference>
<protein>
    <submittedName>
        <fullName evidence="1">Uncharacterized protein</fullName>
    </submittedName>
</protein>
<reference evidence="1 2" key="1">
    <citation type="submission" date="2015-01" db="EMBL/GenBank/DDBJ databases">
        <title>Genome Sequencing of Rickettsiales.</title>
        <authorList>
            <person name="Daugherty S.C."/>
            <person name="Su Q."/>
            <person name="Abolude K."/>
            <person name="Beier-Sexton M."/>
            <person name="Carlyon J.A."/>
            <person name="Carter R."/>
            <person name="Day N.P."/>
            <person name="Dumler S.J."/>
            <person name="Dyachenko V."/>
            <person name="Godinez A."/>
            <person name="Kurtti T.J."/>
            <person name="Lichay M."/>
            <person name="Mullins K.E."/>
            <person name="Ott S."/>
            <person name="Pappas-Brown V."/>
            <person name="Paris D.H."/>
            <person name="Patel P."/>
            <person name="Richards A.L."/>
            <person name="Sadzewicz L."/>
            <person name="Sears K."/>
            <person name="Seidman D."/>
            <person name="Sengamalay N."/>
            <person name="Stenos J."/>
            <person name="Tallon L.J."/>
            <person name="Vincent G."/>
            <person name="Fraser C.M."/>
            <person name="Munderloh U."/>
            <person name="Dunning-Hotopp J.C."/>
        </authorList>
    </citation>
    <scope>NUCLEOTIDE SEQUENCE [LARGE SCALE GENOMIC DNA]</scope>
    <source>
        <strain evidence="1 2">ApNP</strain>
    </source>
</reference>